<protein>
    <submittedName>
        <fullName evidence="1">Uncharacterized protein</fullName>
    </submittedName>
</protein>
<comment type="caution">
    <text evidence="1">The sequence shown here is derived from an EMBL/GenBank/DDBJ whole genome shotgun (WGS) entry which is preliminary data.</text>
</comment>
<sequence length="81" mass="9294">MFTDDTSDTEIQLAKMLGAFKRMKIPSTQEVLSLSEPNDTERLVPFETETRLKRSSTENIYLLSSKMTRYLSSHEFEGITA</sequence>
<dbReference type="EMBL" id="BAABUJ010000005">
    <property type="protein sequence ID" value="GAA5795766.1"/>
    <property type="molecule type" value="Genomic_DNA"/>
</dbReference>
<dbReference type="Proteomes" id="UP001476247">
    <property type="component" value="Unassembled WGS sequence"/>
</dbReference>
<keyword evidence="2" id="KW-1185">Reference proteome</keyword>
<gene>
    <name evidence="1" type="ORF">HPULCUR_001128</name>
</gene>
<accession>A0ABP9XLT2</accession>
<name>A0ABP9XLT2_9FUNG</name>
<proteinExistence type="predicted"/>
<organism evidence="1 2">
    <name type="scientific">Helicostylum pulchrum</name>
    <dbReference type="NCBI Taxonomy" id="562976"/>
    <lineage>
        <taxon>Eukaryota</taxon>
        <taxon>Fungi</taxon>
        <taxon>Fungi incertae sedis</taxon>
        <taxon>Mucoromycota</taxon>
        <taxon>Mucoromycotina</taxon>
        <taxon>Mucoromycetes</taxon>
        <taxon>Mucorales</taxon>
        <taxon>Mucorineae</taxon>
        <taxon>Mucoraceae</taxon>
        <taxon>Helicostylum</taxon>
    </lineage>
</organism>
<evidence type="ECO:0000313" key="1">
    <source>
        <dbReference type="EMBL" id="GAA5795766.1"/>
    </source>
</evidence>
<evidence type="ECO:0000313" key="2">
    <source>
        <dbReference type="Proteomes" id="UP001476247"/>
    </source>
</evidence>
<reference evidence="1 2" key="1">
    <citation type="submission" date="2024-04" db="EMBL/GenBank/DDBJ databases">
        <title>genome sequences of Mucor flavus KT1a and Helicostylum pulchrum KT1b strains isolation_sourced from the surface of a dry-aged beef.</title>
        <authorList>
            <person name="Toyotome T."/>
            <person name="Hosono M."/>
            <person name="Torimaru M."/>
            <person name="Fukuda K."/>
            <person name="Mikami N."/>
        </authorList>
    </citation>
    <scope>NUCLEOTIDE SEQUENCE [LARGE SCALE GENOMIC DNA]</scope>
    <source>
        <strain evidence="1 2">KT1b</strain>
    </source>
</reference>